<keyword evidence="2" id="KW-0963">Cytoplasm</keyword>
<feature type="region of interest" description="Disordered" evidence="8">
    <location>
        <begin position="455"/>
        <end position="533"/>
    </location>
</feature>
<dbReference type="AlphaFoldDB" id="A0A3M6UPK3"/>
<protein>
    <recommendedName>
        <fullName evidence="5">Tetratricopeptide repeat protein 29</fullName>
    </recommendedName>
</protein>
<dbReference type="InterPro" id="IPR011990">
    <property type="entry name" value="TPR-like_helical_dom_sf"/>
</dbReference>
<evidence type="ECO:0000256" key="3">
    <source>
        <dbReference type="ARBA" id="ARBA00022737"/>
    </source>
</evidence>
<comment type="function">
    <text evidence="6">Axonemal protein which is implicated in axonemal and/or peri-axonemal structure assembly and regulates flagellum assembly and beating and therefore sperm motility.</text>
</comment>
<keyword evidence="3" id="KW-0677">Repeat</keyword>
<feature type="region of interest" description="Disordered" evidence="8">
    <location>
        <begin position="25"/>
        <end position="64"/>
    </location>
</feature>
<evidence type="ECO:0000256" key="5">
    <source>
        <dbReference type="ARBA" id="ARBA00040665"/>
    </source>
</evidence>
<evidence type="ECO:0000256" key="8">
    <source>
        <dbReference type="SAM" id="MobiDB-lite"/>
    </source>
</evidence>
<dbReference type="EMBL" id="RCHS01001028">
    <property type="protein sequence ID" value="RMX55617.1"/>
    <property type="molecule type" value="Genomic_DNA"/>
</dbReference>
<evidence type="ECO:0000256" key="6">
    <source>
        <dbReference type="ARBA" id="ARBA00044739"/>
    </source>
</evidence>
<dbReference type="OrthoDB" id="626167at2759"/>
<dbReference type="OMA" id="QLAWMSG"/>
<dbReference type="PROSITE" id="PS50005">
    <property type="entry name" value="TPR"/>
    <property type="match status" value="1"/>
</dbReference>
<evidence type="ECO:0000313" key="10">
    <source>
        <dbReference type="Proteomes" id="UP000275408"/>
    </source>
</evidence>
<dbReference type="PANTHER" id="PTHR46630:SF1">
    <property type="entry name" value="TETRATRICOPEPTIDE REPEAT PROTEIN 29"/>
    <property type="match status" value="1"/>
</dbReference>
<evidence type="ECO:0000256" key="1">
    <source>
        <dbReference type="ARBA" id="ARBA00004496"/>
    </source>
</evidence>
<dbReference type="STRING" id="46731.A0A3M6UPK3"/>
<feature type="compositionally biased region" description="Basic and acidic residues" evidence="8">
    <location>
        <begin position="520"/>
        <end position="533"/>
    </location>
</feature>
<gene>
    <name evidence="9" type="ORF">pdam_00001679</name>
</gene>
<dbReference type="Gene3D" id="1.25.40.10">
    <property type="entry name" value="Tetratricopeptide repeat domain"/>
    <property type="match status" value="2"/>
</dbReference>
<feature type="repeat" description="TPR" evidence="7">
    <location>
        <begin position="367"/>
        <end position="400"/>
    </location>
</feature>
<dbReference type="SMART" id="SM00028">
    <property type="entry name" value="TPR"/>
    <property type="match status" value="3"/>
</dbReference>
<evidence type="ECO:0000256" key="7">
    <source>
        <dbReference type="PROSITE-ProRule" id="PRU00339"/>
    </source>
</evidence>
<feature type="compositionally biased region" description="Acidic residues" evidence="8">
    <location>
        <begin position="456"/>
        <end position="466"/>
    </location>
</feature>
<evidence type="ECO:0000256" key="4">
    <source>
        <dbReference type="ARBA" id="ARBA00022803"/>
    </source>
</evidence>
<comment type="caution">
    <text evidence="9">The sequence shown here is derived from an EMBL/GenBank/DDBJ whole genome shotgun (WGS) entry which is preliminary data.</text>
</comment>
<dbReference type="InterPro" id="IPR019734">
    <property type="entry name" value="TPR_rpt"/>
</dbReference>
<dbReference type="Pfam" id="PF13181">
    <property type="entry name" value="TPR_8"/>
    <property type="match status" value="1"/>
</dbReference>
<name>A0A3M6UPK3_POCDA</name>
<evidence type="ECO:0000256" key="2">
    <source>
        <dbReference type="ARBA" id="ARBA00022490"/>
    </source>
</evidence>
<dbReference type="InterPro" id="IPR051476">
    <property type="entry name" value="Bac_ResReg_Asp_Phosphatase"/>
</dbReference>
<evidence type="ECO:0000313" key="9">
    <source>
        <dbReference type="EMBL" id="RMX55617.1"/>
    </source>
</evidence>
<keyword evidence="4 7" id="KW-0802">TPR repeat</keyword>
<accession>A0A3M6UPK3</accession>
<feature type="compositionally biased region" description="Low complexity" evidence="8">
    <location>
        <begin position="32"/>
        <end position="44"/>
    </location>
</feature>
<dbReference type="GO" id="GO:0005929">
    <property type="term" value="C:cilium"/>
    <property type="evidence" value="ECO:0007669"/>
    <property type="project" value="TreeGrafter"/>
</dbReference>
<feature type="compositionally biased region" description="Polar residues" evidence="8">
    <location>
        <begin position="508"/>
        <end position="519"/>
    </location>
</feature>
<organism evidence="9 10">
    <name type="scientific">Pocillopora damicornis</name>
    <name type="common">Cauliflower coral</name>
    <name type="synonym">Millepora damicornis</name>
    <dbReference type="NCBI Taxonomy" id="46731"/>
    <lineage>
        <taxon>Eukaryota</taxon>
        <taxon>Metazoa</taxon>
        <taxon>Cnidaria</taxon>
        <taxon>Anthozoa</taxon>
        <taxon>Hexacorallia</taxon>
        <taxon>Scleractinia</taxon>
        <taxon>Astrocoeniina</taxon>
        <taxon>Pocilloporidae</taxon>
        <taxon>Pocillopora</taxon>
    </lineage>
</organism>
<dbReference type="GO" id="GO:0005737">
    <property type="term" value="C:cytoplasm"/>
    <property type="evidence" value="ECO:0007669"/>
    <property type="project" value="UniProtKB-SubCell"/>
</dbReference>
<dbReference type="PANTHER" id="PTHR46630">
    <property type="entry name" value="TETRATRICOPEPTIDE REPEAT PROTEIN 29"/>
    <property type="match status" value="1"/>
</dbReference>
<dbReference type="Proteomes" id="UP000275408">
    <property type="component" value="Unassembled WGS sequence"/>
</dbReference>
<dbReference type="Pfam" id="PF13176">
    <property type="entry name" value="TPR_7"/>
    <property type="match status" value="1"/>
</dbReference>
<sequence length="533" mass="59234">MTSLATALPPIKVGGQVTQQVIRHVPSPPAKGSSLGSPLRSSRGIQRPEGSFVRSPPSDLKKTASYEKIDTSRYRNTYEHNLCLDMLKEGFHQSFQELFNLMEKQKQDIKSLGADSGLSDQPLLEDQPEKLDQLKYHLTTAEAAKRRGKMDQVYHSLLALARFFEEAGDFWLSDHFYGSCLKTSLKIRGDGRRKESEANCNMGLASEKRGDLFKAAEYLESFYNLTKGRLWQTDDGENLHSLSCGHLRRVYTTMADEVKEVDLMKSIEYLLKAYGMAKESGDSQQEGLAGYRLGSAYEEIGDAETAILYHNGYLEKCQQNTDDVGMGRACQALARAYELQGDVESAMKYLEMFVELADRSQQLPEQQRACTSLGSIYNSLGKYEDAVRMYRRGFEIAQDLAAVETTETTRVEYGVALAHTLLAGYSQCMDQVSKSNIQRLLDFKSSRWDTFSEEATLGDEEGEENEGSQPSSVVGTGESEDSVEGEGDKETRTTDPTAEGETKDVQMNGGSDSGVTSEGENGKDDHLESQPTE</sequence>
<dbReference type="SUPFAM" id="SSF48452">
    <property type="entry name" value="TPR-like"/>
    <property type="match status" value="1"/>
</dbReference>
<proteinExistence type="predicted"/>
<dbReference type="GO" id="GO:0003341">
    <property type="term" value="P:cilium movement"/>
    <property type="evidence" value="ECO:0007669"/>
    <property type="project" value="TreeGrafter"/>
</dbReference>
<keyword evidence="10" id="KW-1185">Reference proteome</keyword>
<reference evidence="9 10" key="1">
    <citation type="journal article" date="2018" name="Sci. Rep.">
        <title>Comparative analysis of the Pocillopora damicornis genome highlights role of immune system in coral evolution.</title>
        <authorList>
            <person name="Cunning R."/>
            <person name="Bay R.A."/>
            <person name="Gillette P."/>
            <person name="Baker A.C."/>
            <person name="Traylor-Knowles N."/>
        </authorList>
    </citation>
    <scope>NUCLEOTIDE SEQUENCE [LARGE SCALE GENOMIC DNA]</scope>
    <source>
        <strain evidence="9">RSMAS</strain>
        <tissue evidence="9">Whole animal</tissue>
    </source>
</reference>
<comment type="subcellular location">
    <subcellularLocation>
        <location evidence="1">Cytoplasm</location>
    </subcellularLocation>
</comment>